<dbReference type="Proteomes" id="UP000736328">
    <property type="component" value="Unassembled WGS sequence"/>
</dbReference>
<protein>
    <recommendedName>
        <fullName evidence="5">3-deoxy-8-phosphooctulonate synthase</fullName>
        <ecNumber evidence="5">2.5.1.55</ecNumber>
    </recommendedName>
</protein>
<comment type="pathway">
    <text evidence="2">Bacterial outer membrane biogenesis; lipopolysaccharide biosynthesis.</text>
</comment>
<evidence type="ECO:0000313" key="10">
    <source>
        <dbReference type="EMBL" id="MBI4727417.1"/>
    </source>
</evidence>
<dbReference type="EC" id="2.5.1.55" evidence="5"/>
<sequence>MTKLLNIGKVKIGGSAPLALIAGPCVMEDEAVVLKTAEEIKKIADKLKIGLIFKSSYKKDNRSSAKSYQGPGLEYGLKLLEKVKKQFDIPVLSDVHYPEEVAACAQVLDVIQIPAYLCMQTELTLKVAKTGKVVNVKKGQFLAPEDVGHIVKKIEETGNTNILLTERGSCFGYHNLVVDYKALPIMRSLGYPVVFDVTHTIRKYGKPSSDPKGGSPEFIEPLARAGVACGCDAIFIETHPKPGQAKCDAASMLELSKLERLLGSLMELDAVARKYS</sequence>
<dbReference type="EMBL" id="JACQXR010000123">
    <property type="protein sequence ID" value="MBI4727417.1"/>
    <property type="molecule type" value="Genomic_DNA"/>
</dbReference>
<name>A0A933IA65_UNCT6</name>
<dbReference type="Gene3D" id="3.20.20.70">
    <property type="entry name" value="Aldolase class I"/>
    <property type="match status" value="1"/>
</dbReference>
<dbReference type="InterPro" id="IPR006218">
    <property type="entry name" value="DAHP1/KDSA"/>
</dbReference>
<dbReference type="PANTHER" id="PTHR21057">
    <property type="entry name" value="PHOSPHO-2-DEHYDRO-3-DEOXYHEPTONATE ALDOLASE"/>
    <property type="match status" value="1"/>
</dbReference>
<keyword evidence="6" id="KW-0963">Cytoplasm</keyword>
<dbReference type="NCBIfam" id="NF003543">
    <property type="entry name" value="PRK05198.1"/>
    <property type="match status" value="1"/>
</dbReference>
<evidence type="ECO:0000256" key="6">
    <source>
        <dbReference type="ARBA" id="ARBA00022490"/>
    </source>
</evidence>
<dbReference type="GO" id="GO:0008676">
    <property type="term" value="F:3-deoxy-8-phosphooctulonate synthase activity"/>
    <property type="evidence" value="ECO:0007669"/>
    <property type="project" value="UniProtKB-EC"/>
</dbReference>
<keyword evidence="7 10" id="KW-0808">Transferase</keyword>
<dbReference type="InterPro" id="IPR013785">
    <property type="entry name" value="Aldolase_TIM"/>
</dbReference>
<comment type="similarity">
    <text evidence="4">Belongs to the KdsA family.</text>
</comment>
<gene>
    <name evidence="10" type="primary">kdsA</name>
    <name evidence="10" type="ORF">HY768_09420</name>
</gene>
<reference evidence="10" key="1">
    <citation type="submission" date="2020-07" db="EMBL/GenBank/DDBJ databases">
        <title>Huge and variable diversity of episymbiotic CPR bacteria and DPANN archaea in groundwater ecosystems.</title>
        <authorList>
            <person name="He C.Y."/>
            <person name="Keren R."/>
            <person name="Whittaker M."/>
            <person name="Farag I.F."/>
            <person name="Doudna J."/>
            <person name="Cate J.H.D."/>
            <person name="Banfield J.F."/>
        </authorList>
    </citation>
    <scope>NUCLEOTIDE SEQUENCE</scope>
    <source>
        <strain evidence="10">NC_groundwater_1520_Pr4_B-0.1um_53_5</strain>
    </source>
</reference>
<evidence type="ECO:0000256" key="7">
    <source>
        <dbReference type="ARBA" id="ARBA00022679"/>
    </source>
</evidence>
<dbReference type="GO" id="GO:0005737">
    <property type="term" value="C:cytoplasm"/>
    <property type="evidence" value="ECO:0007669"/>
    <property type="project" value="UniProtKB-SubCell"/>
</dbReference>
<dbReference type="AlphaFoldDB" id="A0A933IA65"/>
<proteinExistence type="inferred from homology"/>
<feature type="domain" description="DAHP synthetase I/KDSA" evidence="9">
    <location>
        <begin position="9"/>
        <end position="269"/>
    </location>
</feature>
<evidence type="ECO:0000256" key="5">
    <source>
        <dbReference type="ARBA" id="ARBA00012693"/>
    </source>
</evidence>
<evidence type="ECO:0000256" key="4">
    <source>
        <dbReference type="ARBA" id="ARBA00010499"/>
    </source>
</evidence>
<dbReference type="Pfam" id="PF00793">
    <property type="entry name" value="DAHP_synth_1"/>
    <property type="match status" value="1"/>
</dbReference>
<evidence type="ECO:0000256" key="3">
    <source>
        <dbReference type="ARBA" id="ARBA00004845"/>
    </source>
</evidence>
<evidence type="ECO:0000256" key="1">
    <source>
        <dbReference type="ARBA" id="ARBA00004496"/>
    </source>
</evidence>
<dbReference type="InterPro" id="IPR006269">
    <property type="entry name" value="KDO8P_synthase"/>
</dbReference>
<dbReference type="SUPFAM" id="SSF51569">
    <property type="entry name" value="Aldolase"/>
    <property type="match status" value="1"/>
</dbReference>
<accession>A0A933IA65</accession>
<evidence type="ECO:0000256" key="8">
    <source>
        <dbReference type="ARBA" id="ARBA00049112"/>
    </source>
</evidence>
<evidence type="ECO:0000259" key="9">
    <source>
        <dbReference type="Pfam" id="PF00793"/>
    </source>
</evidence>
<evidence type="ECO:0000313" key="11">
    <source>
        <dbReference type="Proteomes" id="UP000736328"/>
    </source>
</evidence>
<organism evidence="10 11">
    <name type="scientific">candidate division TA06 bacterium</name>
    <dbReference type="NCBI Taxonomy" id="2250710"/>
    <lineage>
        <taxon>Bacteria</taxon>
        <taxon>Bacteria division TA06</taxon>
    </lineage>
</organism>
<comment type="catalytic activity">
    <reaction evidence="8">
        <text>D-arabinose 5-phosphate + phosphoenolpyruvate + H2O = 3-deoxy-alpha-D-manno-2-octulosonate-8-phosphate + phosphate</text>
        <dbReference type="Rhea" id="RHEA:14053"/>
        <dbReference type="ChEBI" id="CHEBI:15377"/>
        <dbReference type="ChEBI" id="CHEBI:43474"/>
        <dbReference type="ChEBI" id="CHEBI:57693"/>
        <dbReference type="ChEBI" id="CHEBI:58702"/>
        <dbReference type="ChEBI" id="CHEBI:85985"/>
        <dbReference type="EC" id="2.5.1.55"/>
    </reaction>
</comment>
<evidence type="ECO:0000256" key="2">
    <source>
        <dbReference type="ARBA" id="ARBA00004756"/>
    </source>
</evidence>
<comment type="pathway">
    <text evidence="3">Carbohydrate biosynthesis; 3-deoxy-D-manno-octulosonate biosynthesis; 3-deoxy-D-manno-octulosonate from D-ribulose 5-phosphate: step 2/3.</text>
</comment>
<comment type="caution">
    <text evidence="10">The sequence shown here is derived from an EMBL/GenBank/DDBJ whole genome shotgun (WGS) entry which is preliminary data.</text>
</comment>
<dbReference type="NCBIfam" id="TIGR01362">
    <property type="entry name" value="KDO8P_synth"/>
    <property type="match status" value="1"/>
</dbReference>
<comment type="subcellular location">
    <subcellularLocation>
        <location evidence="1">Cytoplasm</location>
    </subcellularLocation>
</comment>